<evidence type="ECO:0000313" key="5">
    <source>
        <dbReference type="Proteomes" id="UP000199382"/>
    </source>
</evidence>
<gene>
    <name evidence="4" type="ORF">SAMN04488026_102364</name>
</gene>
<protein>
    <submittedName>
        <fullName evidence="4">Putative tricarboxylic transport membrane protein</fullName>
    </submittedName>
</protein>
<dbReference type="AlphaFoldDB" id="A0A1G8WB14"/>
<dbReference type="STRING" id="571298.SAMN04488026_102364"/>
<dbReference type="Proteomes" id="UP000199382">
    <property type="component" value="Unassembled WGS sequence"/>
</dbReference>
<dbReference type="OrthoDB" id="9791872at2"/>
<name>A0A1G8WB14_9RHOB</name>
<feature type="domain" description="DUF112" evidence="2">
    <location>
        <begin position="16"/>
        <end position="436"/>
    </location>
</feature>
<feature type="transmembrane region" description="Helical" evidence="1">
    <location>
        <begin position="434"/>
        <end position="454"/>
    </location>
</feature>
<feature type="transmembrane region" description="Helical" evidence="1">
    <location>
        <begin position="196"/>
        <end position="216"/>
    </location>
</feature>
<dbReference type="Pfam" id="PF07331">
    <property type="entry name" value="TctB"/>
    <property type="match status" value="1"/>
</dbReference>
<keyword evidence="1" id="KW-0812">Transmembrane</keyword>
<feature type="transmembrane region" description="Helical" evidence="1">
    <location>
        <begin position="250"/>
        <end position="274"/>
    </location>
</feature>
<feature type="transmembrane region" description="Helical" evidence="1">
    <location>
        <begin position="592"/>
        <end position="625"/>
    </location>
</feature>
<feature type="transmembrane region" description="Helical" evidence="1">
    <location>
        <begin position="143"/>
        <end position="160"/>
    </location>
</feature>
<feature type="transmembrane region" description="Helical" evidence="1">
    <location>
        <begin position="550"/>
        <end position="571"/>
    </location>
</feature>
<keyword evidence="1" id="KW-1133">Transmembrane helix</keyword>
<feature type="transmembrane region" description="Helical" evidence="1">
    <location>
        <begin position="386"/>
        <end position="405"/>
    </location>
</feature>
<dbReference type="EMBL" id="FNEK01000023">
    <property type="protein sequence ID" value="SDJ75434.1"/>
    <property type="molecule type" value="Genomic_DNA"/>
</dbReference>
<dbReference type="InterPro" id="IPR002823">
    <property type="entry name" value="DUF112_TM"/>
</dbReference>
<feature type="domain" description="DUF1468" evidence="3">
    <location>
        <begin position="525"/>
        <end position="662"/>
    </location>
</feature>
<feature type="transmembrane region" description="Helical" evidence="1">
    <location>
        <begin position="166"/>
        <end position="184"/>
    </location>
</feature>
<evidence type="ECO:0000256" key="1">
    <source>
        <dbReference type="SAM" id="Phobius"/>
    </source>
</evidence>
<evidence type="ECO:0000259" key="2">
    <source>
        <dbReference type="Pfam" id="PF01970"/>
    </source>
</evidence>
<dbReference type="InterPro" id="IPR009936">
    <property type="entry name" value="DUF1468"/>
</dbReference>
<evidence type="ECO:0000259" key="3">
    <source>
        <dbReference type="Pfam" id="PF07331"/>
    </source>
</evidence>
<feature type="transmembrane region" description="Helical" evidence="1">
    <location>
        <begin position="637"/>
        <end position="659"/>
    </location>
</feature>
<feature type="transmembrane region" description="Helical" evidence="1">
    <location>
        <begin position="16"/>
        <end position="45"/>
    </location>
</feature>
<reference evidence="4 5" key="1">
    <citation type="submission" date="2016-10" db="EMBL/GenBank/DDBJ databases">
        <authorList>
            <person name="de Groot N.N."/>
        </authorList>
    </citation>
    <scope>NUCLEOTIDE SEQUENCE [LARGE SCALE GENOMIC DNA]</scope>
    <source>
        <strain evidence="4 5">DSM 25294</strain>
    </source>
</reference>
<feature type="transmembrane region" description="Helical" evidence="1">
    <location>
        <begin position="524"/>
        <end position="544"/>
    </location>
</feature>
<keyword evidence="5" id="KW-1185">Reference proteome</keyword>
<dbReference type="PANTHER" id="PTHR35342">
    <property type="entry name" value="TRICARBOXYLIC TRANSPORT PROTEIN"/>
    <property type="match status" value="1"/>
</dbReference>
<feature type="transmembrane region" description="Helical" evidence="1">
    <location>
        <begin position="57"/>
        <end position="76"/>
    </location>
</feature>
<keyword evidence="1" id="KW-0472">Membrane</keyword>
<feature type="transmembrane region" description="Helical" evidence="1">
    <location>
        <begin position="104"/>
        <end position="131"/>
    </location>
</feature>
<feature type="transmembrane region" description="Helical" evidence="1">
    <location>
        <begin position="411"/>
        <end position="427"/>
    </location>
</feature>
<proteinExistence type="predicted"/>
<feature type="transmembrane region" description="Helical" evidence="1">
    <location>
        <begin position="351"/>
        <end position="374"/>
    </location>
</feature>
<dbReference type="PANTHER" id="PTHR35342:SF5">
    <property type="entry name" value="TRICARBOXYLIC TRANSPORT PROTEIN"/>
    <property type="match status" value="1"/>
</dbReference>
<feature type="transmembrane region" description="Helical" evidence="1">
    <location>
        <begin position="466"/>
        <end position="488"/>
    </location>
</feature>
<accession>A0A1G8WB14</accession>
<sequence>MDILGYLLNALTPFNLLLALVGVILGTVIGALPGLSATMAVAVLVPFTFTMDPAAGLIALGAIYTGAIYGGAYAAILVNTPGTPSAIATTFDGFPMAKRGDGGLALSLATIASVAGGIVGAVSLLLLAPPLAKVALSFGPTEYFWLAMFGLTLIAALSVGNTVKGLIGACVGLFLSMIGVAVVGGDVRYTMGMQRFLAGIDLTSAIIGLYCVPVILDLVATADPHLKPSETGGLRFRDSLRMSLNRKFNVIRSSVIGTVIGILPGAGGSIAGLVSYSEARRSSDEPESFGKGNPDGVIATEAANNATVGGGFIPTLVLGIPGTPPDAIILGALLVQGIKIGPTLFTTDADIVYTFIWGLLIATALMLPVGLLIGRYAYSFIIKVPKAILAPTVALLTIIGAFAIHSNVEDAQLMVVLGIFAWILNRYGFQPSPIVLGLVLGSIAEQGFVQTYLIGNASGRLAEMFFMRPISIGIICAAVLTLVFPIWADWKSKRRAQLAQVAEQLADDGTGIAPEPKQRDVPGMVIAGIFIVLGVVIYLGASGMSPLGSVFPKTIAAALIAFSAILIAMNLRLPAGGPSEAIELNAAAKHRIALGAVMLAWVVLMPAIGFLVTSMAAFIAIMVIADYDNPPAKMWAIWITAGLLICTAFWWLMAEVLLLRMPTGLLF</sequence>
<dbReference type="RefSeq" id="WP_093156321.1">
    <property type="nucleotide sequence ID" value="NZ_FNEK01000023.1"/>
</dbReference>
<evidence type="ECO:0000313" key="4">
    <source>
        <dbReference type="EMBL" id="SDJ75434.1"/>
    </source>
</evidence>
<dbReference type="Pfam" id="PF01970">
    <property type="entry name" value="TctA"/>
    <property type="match status" value="1"/>
</dbReference>
<organism evidence="4 5">
    <name type="scientific">Aliiruegeria lutimaris</name>
    <dbReference type="NCBI Taxonomy" id="571298"/>
    <lineage>
        <taxon>Bacteria</taxon>
        <taxon>Pseudomonadati</taxon>
        <taxon>Pseudomonadota</taxon>
        <taxon>Alphaproteobacteria</taxon>
        <taxon>Rhodobacterales</taxon>
        <taxon>Roseobacteraceae</taxon>
        <taxon>Aliiruegeria</taxon>
    </lineage>
</organism>